<accession>A0A7W7P3K6</accession>
<protein>
    <submittedName>
        <fullName evidence="2">Saccharopine dehydrogenase-like NADP-dependent oxidoreductase</fullName>
    </submittedName>
</protein>
<dbReference type="EMBL" id="JACHLI010000018">
    <property type="protein sequence ID" value="MBB4865342.1"/>
    <property type="molecule type" value="Genomic_DNA"/>
</dbReference>
<dbReference type="InterPro" id="IPR036291">
    <property type="entry name" value="NAD(P)-bd_dom_sf"/>
</dbReference>
<evidence type="ECO:0000259" key="1">
    <source>
        <dbReference type="Pfam" id="PF03435"/>
    </source>
</evidence>
<dbReference type="AlphaFoldDB" id="A0A7W7P3K6"/>
<comment type="caution">
    <text evidence="2">The sequence shown here is derived from an EMBL/GenBank/DDBJ whole genome shotgun (WGS) entry which is preliminary data.</text>
</comment>
<dbReference type="InterPro" id="IPR005097">
    <property type="entry name" value="Sacchrp_dh_NADP-bd"/>
</dbReference>
<gene>
    <name evidence="2" type="ORF">HNP46_004223</name>
</gene>
<proteinExistence type="predicted"/>
<name>A0A7W7P3K6_PSENT</name>
<dbReference type="Proteomes" id="UP000566995">
    <property type="component" value="Unassembled WGS sequence"/>
</dbReference>
<dbReference type="Gene3D" id="3.40.50.720">
    <property type="entry name" value="NAD(P)-binding Rossmann-like Domain"/>
    <property type="match status" value="1"/>
</dbReference>
<dbReference type="PANTHER" id="PTHR43796">
    <property type="entry name" value="CARBOXYNORSPERMIDINE SYNTHASE"/>
    <property type="match status" value="1"/>
</dbReference>
<evidence type="ECO:0000313" key="2">
    <source>
        <dbReference type="EMBL" id="MBB4865342.1"/>
    </source>
</evidence>
<feature type="domain" description="Saccharopine dehydrogenase NADP binding" evidence="1">
    <location>
        <begin position="4"/>
        <end position="124"/>
    </location>
</feature>
<sequence length="367" mass="40252">MKALVLGAAGHYGRMICEQLQRIPGVEVIAAGRNEAKVAAVASQLDIPHGYLDATDDRLTHLLEDWGINLVINATGPFQTLDPSVALHCIEARCYYVDIADTRSYVKAIERLNERAVANNVTILTGMGLAAVNCAVIEYMAAEFSKVEAIQMGYSSSGIVPGAASFNGALSQCGLPVHQIEGGTAFTYTAMHGRNWRYFGRDFAKRGLINADAPEVEALKLRFNPSTVRFQKGYSAFPQNPLIWLAKLVKFGFLSSAAPFAGIVRKLARWVQPISGKKSGLFVDLEGRDYQDRQVERTFEIHFEQGGEEILISPVIAYVKNLMQNDLVPPPGAYAGFRQPLVSVTDILELLDPNHIYLHDTGIVQGR</sequence>
<evidence type="ECO:0000313" key="3">
    <source>
        <dbReference type="Proteomes" id="UP000566995"/>
    </source>
</evidence>
<dbReference type="PANTHER" id="PTHR43796:SF2">
    <property type="entry name" value="CARBOXYNORSPERMIDINE SYNTHASE"/>
    <property type="match status" value="1"/>
</dbReference>
<dbReference type="Pfam" id="PF03435">
    <property type="entry name" value="Sacchrp_dh_NADP"/>
    <property type="match status" value="1"/>
</dbReference>
<reference evidence="2 3" key="1">
    <citation type="submission" date="2020-08" db="EMBL/GenBank/DDBJ databases">
        <title>Functional genomics of gut bacteria from endangered species of beetles.</title>
        <authorList>
            <person name="Carlos-Shanley C."/>
        </authorList>
    </citation>
    <scope>NUCLEOTIDE SEQUENCE [LARGE SCALE GENOMIC DNA]</scope>
    <source>
        <strain evidence="2 3">S00179</strain>
    </source>
</reference>
<dbReference type="RefSeq" id="WP_184592726.1">
    <property type="nucleotide sequence ID" value="NZ_JACHLI010000018.1"/>
</dbReference>
<organism evidence="2 3">
    <name type="scientific">Pseudomonas nitroreducens</name>
    <dbReference type="NCBI Taxonomy" id="46680"/>
    <lineage>
        <taxon>Bacteria</taxon>
        <taxon>Pseudomonadati</taxon>
        <taxon>Pseudomonadota</taxon>
        <taxon>Gammaproteobacteria</taxon>
        <taxon>Pseudomonadales</taxon>
        <taxon>Pseudomonadaceae</taxon>
        <taxon>Pseudomonas</taxon>
    </lineage>
</organism>
<dbReference type="SUPFAM" id="SSF51735">
    <property type="entry name" value="NAD(P)-binding Rossmann-fold domains"/>
    <property type="match status" value="1"/>
</dbReference>